<evidence type="ECO:0000313" key="1">
    <source>
        <dbReference type="EMBL" id="MBZ0156850.1"/>
    </source>
</evidence>
<comment type="caution">
    <text evidence="1">The sequence shown here is derived from an EMBL/GenBank/DDBJ whole genome shotgun (WGS) entry which is preliminary data.</text>
</comment>
<dbReference type="Proteomes" id="UP000705867">
    <property type="component" value="Unassembled WGS sequence"/>
</dbReference>
<evidence type="ECO:0000313" key="2">
    <source>
        <dbReference type="Proteomes" id="UP000705867"/>
    </source>
</evidence>
<organism evidence="1 2">
    <name type="scientific">Candidatus Nitrobium versatile</name>
    <dbReference type="NCBI Taxonomy" id="2884831"/>
    <lineage>
        <taxon>Bacteria</taxon>
        <taxon>Pseudomonadati</taxon>
        <taxon>Nitrospirota</taxon>
        <taxon>Nitrospiria</taxon>
        <taxon>Nitrospirales</taxon>
        <taxon>Nitrospiraceae</taxon>
        <taxon>Candidatus Nitrobium</taxon>
    </lineage>
</organism>
<gene>
    <name evidence="1" type="ORF">K8I29_11665</name>
</gene>
<dbReference type="EMBL" id="JAIOIV010000094">
    <property type="protein sequence ID" value="MBZ0156850.1"/>
    <property type="molecule type" value="Genomic_DNA"/>
</dbReference>
<proteinExistence type="predicted"/>
<reference evidence="1" key="1">
    <citation type="journal article" date="2021" name="bioRxiv">
        <title>Unraveling nitrogen, sulfur and carbon metabolic pathways and microbial community transcriptional responses to substrate deprivation and toxicity stresses in a bioreactor mimicking anoxic brackish coastal sediment conditions.</title>
        <authorList>
            <person name="Martins P.D."/>
            <person name="Echeveste M.J."/>
            <person name="Arshad A."/>
            <person name="Kurth J."/>
            <person name="Ouboter H."/>
            <person name="Jetten M.S.M."/>
            <person name="Welte C.U."/>
        </authorList>
    </citation>
    <scope>NUCLEOTIDE SEQUENCE</scope>
    <source>
        <strain evidence="1">MAG_39</strain>
    </source>
</reference>
<reference evidence="1" key="2">
    <citation type="submission" date="2021-08" db="EMBL/GenBank/DDBJ databases">
        <authorList>
            <person name="Dalcin Martins P."/>
        </authorList>
    </citation>
    <scope>NUCLEOTIDE SEQUENCE</scope>
    <source>
        <strain evidence="1">MAG_39</strain>
    </source>
</reference>
<protein>
    <recommendedName>
        <fullName evidence="3">CopG family transcriptional regulator</fullName>
    </recommendedName>
</protein>
<accession>A0A953JE26</accession>
<name>A0A953JE26_9BACT</name>
<sequence length="68" mass="8046">MKKEYDFSKGERGKFYHPKAELHLPIYLDKDVIEILQKLAKKRKVEISSIVNEWIKKDISIVETVISK</sequence>
<evidence type="ECO:0008006" key="3">
    <source>
        <dbReference type="Google" id="ProtNLM"/>
    </source>
</evidence>
<dbReference type="AlphaFoldDB" id="A0A953JE26"/>